<dbReference type="AlphaFoldDB" id="A0A9J6GRY6"/>
<evidence type="ECO:0000313" key="2">
    <source>
        <dbReference type="Proteomes" id="UP000821853"/>
    </source>
</evidence>
<name>A0A9J6GRY6_HAELO</name>
<keyword evidence="2" id="KW-1185">Reference proteome</keyword>
<reference evidence="1 2" key="1">
    <citation type="journal article" date="2020" name="Cell">
        <title>Large-Scale Comparative Analyses of Tick Genomes Elucidate Their Genetic Diversity and Vector Capacities.</title>
        <authorList>
            <consortium name="Tick Genome and Microbiome Consortium (TIGMIC)"/>
            <person name="Jia N."/>
            <person name="Wang J."/>
            <person name="Shi W."/>
            <person name="Du L."/>
            <person name="Sun Y."/>
            <person name="Zhan W."/>
            <person name="Jiang J.F."/>
            <person name="Wang Q."/>
            <person name="Zhang B."/>
            <person name="Ji P."/>
            <person name="Bell-Sakyi L."/>
            <person name="Cui X.M."/>
            <person name="Yuan T.T."/>
            <person name="Jiang B.G."/>
            <person name="Yang W.F."/>
            <person name="Lam T.T."/>
            <person name="Chang Q.C."/>
            <person name="Ding S.J."/>
            <person name="Wang X.J."/>
            <person name="Zhu J.G."/>
            <person name="Ruan X.D."/>
            <person name="Zhao L."/>
            <person name="Wei J.T."/>
            <person name="Ye R.Z."/>
            <person name="Que T.C."/>
            <person name="Du C.H."/>
            <person name="Zhou Y.H."/>
            <person name="Cheng J.X."/>
            <person name="Dai P.F."/>
            <person name="Guo W.B."/>
            <person name="Han X.H."/>
            <person name="Huang E.J."/>
            <person name="Li L.F."/>
            <person name="Wei W."/>
            <person name="Gao Y.C."/>
            <person name="Liu J.Z."/>
            <person name="Shao H.Z."/>
            <person name="Wang X."/>
            <person name="Wang C.C."/>
            <person name="Yang T.C."/>
            <person name="Huo Q.B."/>
            <person name="Li W."/>
            <person name="Chen H.Y."/>
            <person name="Chen S.E."/>
            <person name="Zhou L.G."/>
            <person name="Ni X.B."/>
            <person name="Tian J.H."/>
            <person name="Sheng Y."/>
            <person name="Liu T."/>
            <person name="Pan Y.S."/>
            <person name="Xia L.Y."/>
            <person name="Li J."/>
            <person name="Zhao F."/>
            <person name="Cao W.C."/>
        </authorList>
    </citation>
    <scope>NUCLEOTIDE SEQUENCE [LARGE SCALE GENOMIC DNA]</scope>
    <source>
        <strain evidence="1">HaeL-2018</strain>
    </source>
</reference>
<protein>
    <submittedName>
        <fullName evidence="1">Uncharacterized protein</fullName>
    </submittedName>
</protein>
<comment type="caution">
    <text evidence="1">The sequence shown here is derived from an EMBL/GenBank/DDBJ whole genome shotgun (WGS) entry which is preliminary data.</text>
</comment>
<dbReference type="EMBL" id="JABSTR010000008">
    <property type="protein sequence ID" value="KAH9378194.1"/>
    <property type="molecule type" value="Genomic_DNA"/>
</dbReference>
<gene>
    <name evidence="1" type="ORF">HPB48_016216</name>
</gene>
<organism evidence="1 2">
    <name type="scientific">Haemaphysalis longicornis</name>
    <name type="common">Bush tick</name>
    <dbReference type="NCBI Taxonomy" id="44386"/>
    <lineage>
        <taxon>Eukaryota</taxon>
        <taxon>Metazoa</taxon>
        <taxon>Ecdysozoa</taxon>
        <taxon>Arthropoda</taxon>
        <taxon>Chelicerata</taxon>
        <taxon>Arachnida</taxon>
        <taxon>Acari</taxon>
        <taxon>Parasitiformes</taxon>
        <taxon>Ixodida</taxon>
        <taxon>Ixodoidea</taxon>
        <taxon>Ixodidae</taxon>
        <taxon>Haemaphysalinae</taxon>
        <taxon>Haemaphysalis</taxon>
    </lineage>
</organism>
<evidence type="ECO:0000313" key="1">
    <source>
        <dbReference type="EMBL" id="KAH9378194.1"/>
    </source>
</evidence>
<dbReference type="VEuPathDB" id="VectorBase:HLOH_050997"/>
<proteinExistence type="predicted"/>
<accession>A0A9J6GRY6</accession>
<dbReference type="Proteomes" id="UP000821853">
    <property type="component" value="Unassembled WGS sequence"/>
</dbReference>
<sequence>MAPCSKASEGYNTLEWIAQSVQRAVTSVVPIGMCTARIEIRGVTFTGCFVVLHELLKAAYTRPGLPSRVRRNNKPTGAGCPIFRPTNAVRREGSVRSALRICEDNVTLSPQASMFVTVECQRAPANCGIVEQNVSLLLARQVCAARGPLVDLIKGRTEILLTNFSAEHQHLPFHTAVPLLRRSQRWSQATQFSGVIHLNSCLKNYKG</sequence>